<evidence type="ECO:0000313" key="2">
    <source>
        <dbReference type="EMBL" id="ORZ37516.1"/>
    </source>
</evidence>
<accession>A0A1Y2HSD5</accession>
<reference evidence="2 3" key="1">
    <citation type="submission" date="2016-07" db="EMBL/GenBank/DDBJ databases">
        <title>Pervasive Adenine N6-methylation of Active Genes in Fungi.</title>
        <authorList>
            <consortium name="DOE Joint Genome Institute"/>
            <person name="Mondo S.J."/>
            <person name="Dannebaum R.O."/>
            <person name="Kuo R.C."/>
            <person name="Labutti K."/>
            <person name="Haridas S."/>
            <person name="Kuo A."/>
            <person name="Salamov A."/>
            <person name="Ahrendt S.R."/>
            <person name="Lipzen A."/>
            <person name="Sullivan W."/>
            <person name="Andreopoulos W.B."/>
            <person name="Clum A."/>
            <person name="Lindquist E."/>
            <person name="Daum C."/>
            <person name="Ramamoorthy G.K."/>
            <person name="Gryganskyi A."/>
            <person name="Culley D."/>
            <person name="Magnuson J.K."/>
            <person name="James T.Y."/>
            <person name="O'Malley M.A."/>
            <person name="Stajich J.E."/>
            <person name="Spatafora J.W."/>
            <person name="Visel A."/>
            <person name="Grigoriev I.V."/>
        </authorList>
    </citation>
    <scope>NUCLEOTIDE SEQUENCE [LARGE SCALE GENOMIC DNA]</scope>
    <source>
        <strain evidence="2 3">PL171</strain>
    </source>
</reference>
<feature type="region of interest" description="Disordered" evidence="1">
    <location>
        <begin position="1"/>
        <end position="59"/>
    </location>
</feature>
<dbReference type="EMBL" id="MCFL01000012">
    <property type="protein sequence ID" value="ORZ37516.1"/>
    <property type="molecule type" value="Genomic_DNA"/>
</dbReference>
<keyword evidence="3" id="KW-1185">Reference proteome</keyword>
<sequence>ELEKDTNTCCPPPRPDRHQHGRPLPLPNYPSTQRLPWFPNSPRLPLIRPSPGSQRPLRF</sequence>
<protein>
    <submittedName>
        <fullName evidence="2">Uncharacterized protein</fullName>
    </submittedName>
</protein>
<evidence type="ECO:0000313" key="3">
    <source>
        <dbReference type="Proteomes" id="UP000193411"/>
    </source>
</evidence>
<gene>
    <name evidence="2" type="ORF">BCR44DRAFT_1511673</name>
</gene>
<proteinExistence type="predicted"/>
<dbReference type="AlphaFoldDB" id="A0A1Y2HSD5"/>
<name>A0A1Y2HSD5_9FUNG</name>
<comment type="caution">
    <text evidence="2">The sequence shown here is derived from an EMBL/GenBank/DDBJ whole genome shotgun (WGS) entry which is preliminary data.</text>
</comment>
<organism evidence="2 3">
    <name type="scientific">Catenaria anguillulae PL171</name>
    <dbReference type="NCBI Taxonomy" id="765915"/>
    <lineage>
        <taxon>Eukaryota</taxon>
        <taxon>Fungi</taxon>
        <taxon>Fungi incertae sedis</taxon>
        <taxon>Blastocladiomycota</taxon>
        <taxon>Blastocladiomycetes</taxon>
        <taxon>Blastocladiales</taxon>
        <taxon>Catenariaceae</taxon>
        <taxon>Catenaria</taxon>
    </lineage>
</organism>
<dbReference type="Proteomes" id="UP000193411">
    <property type="component" value="Unassembled WGS sequence"/>
</dbReference>
<evidence type="ECO:0000256" key="1">
    <source>
        <dbReference type="SAM" id="MobiDB-lite"/>
    </source>
</evidence>
<feature type="non-terminal residue" evidence="2">
    <location>
        <position position="1"/>
    </location>
</feature>